<organism evidence="2">
    <name type="scientific">Thrips palmi</name>
    <name type="common">Melon thrips</name>
    <dbReference type="NCBI Taxonomy" id="161013"/>
    <lineage>
        <taxon>Eukaryota</taxon>
        <taxon>Metazoa</taxon>
        <taxon>Ecdysozoa</taxon>
        <taxon>Arthropoda</taxon>
        <taxon>Hexapoda</taxon>
        <taxon>Insecta</taxon>
        <taxon>Pterygota</taxon>
        <taxon>Neoptera</taxon>
        <taxon>Paraneoptera</taxon>
        <taxon>Thysanoptera</taxon>
        <taxon>Terebrantia</taxon>
        <taxon>Thripoidea</taxon>
        <taxon>Thripidae</taxon>
        <taxon>Thrips</taxon>
    </lineage>
</organism>
<gene>
    <name evidence="2" type="primary">LOC117642378</name>
</gene>
<dbReference type="Proteomes" id="UP000515158">
    <property type="component" value="Unplaced"/>
</dbReference>
<dbReference type="AlphaFoldDB" id="A0A6P8YQJ4"/>
<reference evidence="2" key="1">
    <citation type="submission" date="2025-08" db="UniProtKB">
        <authorList>
            <consortium name="RefSeq"/>
        </authorList>
    </citation>
    <scope>IDENTIFICATION</scope>
    <source>
        <tissue evidence="2">Total insect</tissue>
    </source>
</reference>
<keyword evidence="1" id="KW-1185">Reference proteome</keyword>
<name>A0A6P8YQJ4_THRPL</name>
<dbReference type="InParanoid" id="A0A6P8YQJ4"/>
<sequence length="178" mass="20189">MACRHDTRPCLLCRELADFKPKTKMKQSFKQASENFILKRPEKFHGFLKSSRQSKFWSFGQRSFNRSYSISGSYRTTGSTLEARRRCTDSLNNVVLPSENTPPELTGVTSVSLDNLSYHEGGFENMSFDCGSLESIFLGGSATPVGSGSPKPPRIFSLEDLRMRYEWPLKKSKKINQN</sequence>
<dbReference type="KEGG" id="tpal:117642378"/>
<accession>A0A6P8YQJ4</accession>
<evidence type="ECO:0000313" key="2">
    <source>
        <dbReference type="RefSeq" id="XP_034236362.1"/>
    </source>
</evidence>
<dbReference type="RefSeq" id="XP_034236362.1">
    <property type="nucleotide sequence ID" value="XM_034380471.1"/>
</dbReference>
<dbReference type="GeneID" id="117642378"/>
<protein>
    <submittedName>
        <fullName evidence="2">Uncharacterized protein LOC117642378</fullName>
    </submittedName>
</protein>
<evidence type="ECO:0000313" key="1">
    <source>
        <dbReference type="Proteomes" id="UP000515158"/>
    </source>
</evidence>
<proteinExistence type="predicted"/>